<name>A0A1H7LS44_9SPHI</name>
<dbReference type="PANTHER" id="PTHR43280:SF32">
    <property type="entry name" value="TRANSCRIPTIONAL REGULATORY PROTEIN"/>
    <property type="match status" value="1"/>
</dbReference>
<dbReference type="InterPro" id="IPR020449">
    <property type="entry name" value="Tscrpt_reg_AraC-type_HTH"/>
</dbReference>
<evidence type="ECO:0000313" key="5">
    <source>
        <dbReference type="EMBL" id="SEL01699.1"/>
    </source>
</evidence>
<evidence type="ECO:0000313" key="6">
    <source>
        <dbReference type="Proteomes" id="UP000198916"/>
    </source>
</evidence>
<dbReference type="PROSITE" id="PS01124">
    <property type="entry name" value="HTH_ARAC_FAMILY_2"/>
    <property type="match status" value="1"/>
</dbReference>
<dbReference type="Gene3D" id="1.10.10.60">
    <property type="entry name" value="Homeodomain-like"/>
    <property type="match status" value="1"/>
</dbReference>
<dbReference type="PRINTS" id="PR00032">
    <property type="entry name" value="HTHARAC"/>
</dbReference>
<evidence type="ECO:0000256" key="2">
    <source>
        <dbReference type="ARBA" id="ARBA00023125"/>
    </source>
</evidence>
<evidence type="ECO:0000256" key="3">
    <source>
        <dbReference type="ARBA" id="ARBA00023163"/>
    </source>
</evidence>
<dbReference type="SMART" id="SM00342">
    <property type="entry name" value="HTH_ARAC"/>
    <property type="match status" value="1"/>
</dbReference>
<protein>
    <submittedName>
        <fullName evidence="5">AraC-type DNA-binding protein</fullName>
    </submittedName>
</protein>
<reference evidence="6" key="1">
    <citation type="submission" date="2016-10" db="EMBL/GenBank/DDBJ databases">
        <authorList>
            <person name="Varghese N."/>
            <person name="Submissions S."/>
        </authorList>
    </citation>
    <scope>NUCLEOTIDE SEQUENCE [LARGE SCALE GENOMIC DNA]</scope>
    <source>
        <strain evidence="6">Jip14</strain>
    </source>
</reference>
<dbReference type="EMBL" id="FNZR01000003">
    <property type="protein sequence ID" value="SEL01699.1"/>
    <property type="molecule type" value="Genomic_DNA"/>
</dbReference>
<keyword evidence="1" id="KW-0805">Transcription regulation</keyword>
<dbReference type="InterPro" id="IPR018060">
    <property type="entry name" value="HTH_AraC"/>
</dbReference>
<keyword evidence="2 5" id="KW-0238">DNA-binding</keyword>
<feature type="domain" description="HTH araC/xylS-type" evidence="4">
    <location>
        <begin position="197"/>
        <end position="303"/>
    </location>
</feature>
<dbReference type="PANTHER" id="PTHR43280">
    <property type="entry name" value="ARAC-FAMILY TRANSCRIPTIONAL REGULATOR"/>
    <property type="match status" value="1"/>
</dbReference>
<dbReference type="AlphaFoldDB" id="A0A1H7LS44"/>
<organism evidence="5 6">
    <name type="scientific">Parapedobacter koreensis</name>
    <dbReference type="NCBI Taxonomy" id="332977"/>
    <lineage>
        <taxon>Bacteria</taxon>
        <taxon>Pseudomonadati</taxon>
        <taxon>Bacteroidota</taxon>
        <taxon>Sphingobacteriia</taxon>
        <taxon>Sphingobacteriales</taxon>
        <taxon>Sphingobacteriaceae</taxon>
        <taxon>Parapedobacter</taxon>
    </lineage>
</organism>
<dbReference type="InterPro" id="IPR009057">
    <property type="entry name" value="Homeodomain-like_sf"/>
</dbReference>
<dbReference type="OrthoDB" id="629929at2"/>
<dbReference type="Pfam" id="PF02311">
    <property type="entry name" value="AraC_binding"/>
    <property type="match status" value="1"/>
</dbReference>
<dbReference type="SUPFAM" id="SSF46689">
    <property type="entry name" value="Homeodomain-like"/>
    <property type="match status" value="1"/>
</dbReference>
<evidence type="ECO:0000256" key="1">
    <source>
        <dbReference type="ARBA" id="ARBA00023015"/>
    </source>
</evidence>
<accession>A0A1H7LS44</accession>
<dbReference type="GO" id="GO:0043565">
    <property type="term" value="F:sequence-specific DNA binding"/>
    <property type="evidence" value="ECO:0007669"/>
    <property type="project" value="InterPro"/>
</dbReference>
<dbReference type="RefSeq" id="WP_090604728.1">
    <property type="nucleotide sequence ID" value="NZ_FNZR01000003.1"/>
</dbReference>
<evidence type="ECO:0000259" key="4">
    <source>
        <dbReference type="PROSITE" id="PS01124"/>
    </source>
</evidence>
<dbReference type="GO" id="GO:0003700">
    <property type="term" value="F:DNA-binding transcription factor activity"/>
    <property type="evidence" value="ECO:0007669"/>
    <property type="project" value="InterPro"/>
</dbReference>
<keyword evidence="3" id="KW-0804">Transcription</keyword>
<dbReference type="SUPFAM" id="SSF51215">
    <property type="entry name" value="Regulatory protein AraC"/>
    <property type="match status" value="1"/>
</dbReference>
<gene>
    <name evidence="5" type="ORF">SAMN05421740_103249</name>
</gene>
<dbReference type="Pfam" id="PF12833">
    <property type="entry name" value="HTH_18"/>
    <property type="match status" value="1"/>
</dbReference>
<dbReference type="Proteomes" id="UP000198916">
    <property type="component" value="Unassembled WGS sequence"/>
</dbReference>
<sequence length="313" mass="36486">MAQTLDIQIIEQLRDVPDLTPVTRDYYEDWNIRVFNRELFACKNYLSPNRRDFYKILFITKGIGVFTLGANTYYIEDPTILFIHPNEIISWKNLSDHSGGYYCLFKKRYIEQFPALRAIIERYPLFNNAAKSVVRLASDTTAVIDELFEKMHREALNGGDYVEDSLQAYIQLMVVETMKAANFPKPDAINEELRHVHHFFQLLEEEAAHINYSQPLRIKTVKEFASELAVHPNHLNALLKKHTGQNVSTHIRSRILDESKTLLVQTDWPLQDIGFAIGFADQPNFTQFFKKNTGVTPNEFRKEYKVSKPRDHK</sequence>
<dbReference type="InterPro" id="IPR037923">
    <property type="entry name" value="HTH-like"/>
</dbReference>
<dbReference type="InterPro" id="IPR003313">
    <property type="entry name" value="AraC-bd"/>
</dbReference>
<dbReference type="STRING" id="332977.SAMN05421740_103249"/>
<keyword evidence="6" id="KW-1185">Reference proteome</keyword>
<proteinExistence type="predicted"/>